<dbReference type="EMBL" id="UINC01096013">
    <property type="protein sequence ID" value="SVC52544.1"/>
    <property type="molecule type" value="Genomic_DNA"/>
</dbReference>
<evidence type="ECO:0008006" key="2">
    <source>
        <dbReference type="Google" id="ProtNLM"/>
    </source>
</evidence>
<dbReference type="SUPFAM" id="SSF56784">
    <property type="entry name" value="HAD-like"/>
    <property type="match status" value="1"/>
</dbReference>
<dbReference type="SFLD" id="SFLDS00003">
    <property type="entry name" value="Haloacid_Dehalogenase"/>
    <property type="match status" value="1"/>
</dbReference>
<accession>A0A382MU96</accession>
<dbReference type="InterPro" id="IPR041492">
    <property type="entry name" value="HAD_2"/>
</dbReference>
<dbReference type="Gene3D" id="1.10.150.240">
    <property type="entry name" value="Putative phosphatase, domain 2"/>
    <property type="match status" value="1"/>
</dbReference>
<dbReference type="InterPro" id="IPR023198">
    <property type="entry name" value="PGP-like_dom2"/>
</dbReference>
<protein>
    <recommendedName>
        <fullName evidence="2">HAD family hydrolase</fullName>
    </recommendedName>
</protein>
<dbReference type="GO" id="GO:0008967">
    <property type="term" value="F:phosphoglycolate phosphatase activity"/>
    <property type="evidence" value="ECO:0007669"/>
    <property type="project" value="TreeGrafter"/>
</dbReference>
<dbReference type="InterPro" id="IPR023214">
    <property type="entry name" value="HAD_sf"/>
</dbReference>
<dbReference type="PANTHER" id="PTHR43434:SF1">
    <property type="entry name" value="PHOSPHOGLYCOLATE PHOSPHATASE"/>
    <property type="match status" value="1"/>
</dbReference>
<proteinExistence type="predicted"/>
<dbReference type="AlphaFoldDB" id="A0A382MU96"/>
<dbReference type="GO" id="GO:0006281">
    <property type="term" value="P:DNA repair"/>
    <property type="evidence" value="ECO:0007669"/>
    <property type="project" value="TreeGrafter"/>
</dbReference>
<sequence>MIFDFDGVIIDSTEVKVEEYRILLSQFTKNEATLNEIINIYRNSGGIPRETTLKKVFKEVLDKTLSNQEVENLSLDYSKQIFRRLEAIKPLKGFLEYLAIHKEINKHIISGAPNSDVSYLIKKLNISNHFKSMKGGPLNKKNEIINIMKLEKVKAQDIVYFGDQKNDCIAAKSAGVGFIGINAGSNLDTMKCEKFPDFEKLIAYEMASRP</sequence>
<dbReference type="GO" id="GO:0005829">
    <property type="term" value="C:cytosol"/>
    <property type="evidence" value="ECO:0007669"/>
    <property type="project" value="TreeGrafter"/>
</dbReference>
<dbReference type="SFLD" id="SFLDG01129">
    <property type="entry name" value="C1.5:_HAD__Beta-PGM__Phosphata"/>
    <property type="match status" value="1"/>
</dbReference>
<dbReference type="Gene3D" id="3.40.50.1000">
    <property type="entry name" value="HAD superfamily/HAD-like"/>
    <property type="match status" value="1"/>
</dbReference>
<reference evidence="1" key="1">
    <citation type="submission" date="2018-05" db="EMBL/GenBank/DDBJ databases">
        <authorList>
            <person name="Lanie J.A."/>
            <person name="Ng W.-L."/>
            <person name="Kazmierczak K.M."/>
            <person name="Andrzejewski T.M."/>
            <person name="Davidsen T.M."/>
            <person name="Wayne K.J."/>
            <person name="Tettelin H."/>
            <person name="Glass J.I."/>
            <person name="Rusch D."/>
            <person name="Podicherti R."/>
            <person name="Tsui H.-C.T."/>
            <person name="Winkler M.E."/>
        </authorList>
    </citation>
    <scope>NUCLEOTIDE SEQUENCE</scope>
</reference>
<dbReference type="InterPro" id="IPR050155">
    <property type="entry name" value="HAD-like_hydrolase_sf"/>
</dbReference>
<dbReference type="InterPro" id="IPR006439">
    <property type="entry name" value="HAD-SF_hydro_IA"/>
</dbReference>
<name>A0A382MU96_9ZZZZ</name>
<gene>
    <name evidence="1" type="ORF">METZ01_LOCUS305398</name>
</gene>
<dbReference type="NCBIfam" id="TIGR01549">
    <property type="entry name" value="HAD-SF-IA-v1"/>
    <property type="match status" value="1"/>
</dbReference>
<dbReference type="Pfam" id="PF13419">
    <property type="entry name" value="HAD_2"/>
    <property type="match status" value="1"/>
</dbReference>
<evidence type="ECO:0000313" key="1">
    <source>
        <dbReference type="EMBL" id="SVC52544.1"/>
    </source>
</evidence>
<dbReference type="InterPro" id="IPR036412">
    <property type="entry name" value="HAD-like_sf"/>
</dbReference>
<dbReference type="PANTHER" id="PTHR43434">
    <property type="entry name" value="PHOSPHOGLYCOLATE PHOSPHATASE"/>
    <property type="match status" value="1"/>
</dbReference>
<organism evidence="1">
    <name type="scientific">marine metagenome</name>
    <dbReference type="NCBI Taxonomy" id="408172"/>
    <lineage>
        <taxon>unclassified sequences</taxon>
        <taxon>metagenomes</taxon>
        <taxon>ecological metagenomes</taxon>
    </lineage>
</organism>